<evidence type="ECO:0000256" key="1">
    <source>
        <dbReference type="SAM" id="Phobius"/>
    </source>
</evidence>
<keyword evidence="1" id="KW-1133">Transmembrane helix</keyword>
<dbReference type="EMBL" id="AVGG01000001">
    <property type="protein sequence ID" value="ESU29834.1"/>
    <property type="molecule type" value="Genomic_DNA"/>
</dbReference>
<dbReference type="Proteomes" id="UP000018004">
    <property type="component" value="Unassembled WGS sequence"/>
</dbReference>
<dbReference type="PATRIC" id="fig|1341181.4.peg.305"/>
<keyword evidence="1" id="KW-0472">Membrane</keyword>
<dbReference type="STRING" id="1341181.FLJC2902T_03120"/>
<name>V6STQ5_9FLAO</name>
<protein>
    <submittedName>
        <fullName evidence="2">Uncharacterized protein</fullName>
    </submittedName>
</protein>
<sequence>MVASTLFFDKMPQNKLLYLTASGVGMLTIGLIIVSFKLYDFSVKNNELKDKITLEKSIHQNQISEILKRYDSVNRNYSDGVSLVKKSATVRKVAPSGQLNFRKGKNTTAKEVEKKLSACNINARGVRLISRDVVETCVSSKIDQVRIRFTLEENRDLESGNKEIAIQIINPKKRLLALKGKSETQLVKEVYYDRLNTDACVFIDLYQHQLIVGDYKINLVHNGEVIGSTNFRVN</sequence>
<comment type="caution">
    <text evidence="2">The sequence shown here is derived from an EMBL/GenBank/DDBJ whole genome shotgun (WGS) entry which is preliminary data.</text>
</comment>
<organism evidence="2 3">
    <name type="scientific">Flavobacterium limnosediminis JC2902</name>
    <dbReference type="NCBI Taxonomy" id="1341181"/>
    <lineage>
        <taxon>Bacteria</taxon>
        <taxon>Pseudomonadati</taxon>
        <taxon>Bacteroidota</taxon>
        <taxon>Flavobacteriia</taxon>
        <taxon>Flavobacteriales</taxon>
        <taxon>Flavobacteriaceae</taxon>
        <taxon>Flavobacterium</taxon>
    </lineage>
</organism>
<proteinExistence type="predicted"/>
<accession>V6STQ5</accession>
<gene>
    <name evidence="2" type="ORF">FLJC2902T_03120</name>
</gene>
<dbReference type="AlphaFoldDB" id="V6STQ5"/>
<feature type="transmembrane region" description="Helical" evidence="1">
    <location>
        <begin position="16"/>
        <end position="39"/>
    </location>
</feature>
<dbReference type="eggNOG" id="COG4768">
    <property type="taxonomic scope" value="Bacteria"/>
</dbReference>
<evidence type="ECO:0000313" key="3">
    <source>
        <dbReference type="Proteomes" id="UP000018004"/>
    </source>
</evidence>
<reference evidence="2 3" key="1">
    <citation type="submission" date="2013-08" db="EMBL/GenBank/DDBJ databases">
        <title>Flavobacterium limnosediminis JC2902 genome sequencing.</title>
        <authorList>
            <person name="Lee K."/>
            <person name="Yi H."/>
            <person name="Park S."/>
            <person name="Chun J."/>
        </authorList>
    </citation>
    <scope>NUCLEOTIDE SEQUENCE [LARGE SCALE GENOMIC DNA]</scope>
    <source>
        <strain evidence="2 3">JC2902</strain>
    </source>
</reference>
<keyword evidence="1" id="KW-0812">Transmembrane</keyword>
<evidence type="ECO:0000313" key="2">
    <source>
        <dbReference type="EMBL" id="ESU29834.1"/>
    </source>
</evidence>
<keyword evidence="3" id="KW-1185">Reference proteome</keyword>